<keyword evidence="1" id="KW-0805">Transcription regulation</keyword>
<dbReference type="InterPro" id="IPR011990">
    <property type="entry name" value="TPR-like_helical_dom_sf"/>
</dbReference>
<dbReference type="InterPro" id="IPR000792">
    <property type="entry name" value="Tscrpt_reg_LuxR_C"/>
</dbReference>
<gene>
    <name evidence="5" type="ORF">EPA93_07640</name>
</gene>
<dbReference type="Gene3D" id="3.40.50.300">
    <property type="entry name" value="P-loop containing nucleotide triphosphate hydrolases"/>
    <property type="match status" value="1"/>
</dbReference>
<dbReference type="InterPro" id="IPR041617">
    <property type="entry name" value="TPR_MalT"/>
</dbReference>
<feature type="domain" description="HTH luxR-type" evidence="4">
    <location>
        <begin position="995"/>
        <end position="1060"/>
    </location>
</feature>
<dbReference type="SUPFAM" id="SSF48452">
    <property type="entry name" value="TPR-like"/>
    <property type="match status" value="1"/>
</dbReference>
<dbReference type="InterPro" id="IPR027417">
    <property type="entry name" value="P-loop_NTPase"/>
</dbReference>
<dbReference type="OrthoDB" id="135193at2"/>
<dbReference type="Gene3D" id="1.10.10.10">
    <property type="entry name" value="Winged helix-like DNA-binding domain superfamily/Winged helix DNA-binding domain"/>
    <property type="match status" value="1"/>
</dbReference>
<dbReference type="InterPro" id="IPR003593">
    <property type="entry name" value="AAA+_ATPase"/>
</dbReference>
<dbReference type="CDD" id="cd06170">
    <property type="entry name" value="LuxR_C_like"/>
    <property type="match status" value="1"/>
</dbReference>
<protein>
    <submittedName>
        <fullName evidence="5">LuxR family transcriptional regulator</fullName>
    </submittedName>
</protein>
<dbReference type="GO" id="GO:0006355">
    <property type="term" value="P:regulation of DNA-templated transcription"/>
    <property type="evidence" value="ECO:0007669"/>
    <property type="project" value="InterPro"/>
</dbReference>
<dbReference type="KEGG" id="kbs:EPA93_07640"/>
<organism evidence="5 6">
    <name type="scientific">Ktedonosporobacter rubrisoli</name>
    <dbReference type="NCBI Taxonomy" id="2509675"/>
    <lineage>
        <taxon>Bacteria</taxon>
        <taxon>Bacillati</taxon>
        <taxon>Chloroflexota</taxon>
        <taxon>Ktedonobacteria</taxon>
        <taxon>Ktedonobacterales</taxon>
        <taxon>Ktedonosporobacteraceae</taxon>
        <taxon>Ktedonosporobacter</taxon>
    </lineage>
</organism>
<dbReference type="PANTHER" id="PTHR44688:SF16">
    <property type="entry name" value="DNA-BINDING TRANSCRIPTIONAL ACTIVATOR DEVR_DOSR"/>
    <property type="match status" value="1"/>
</dbReference>
<dbReference type="RefSeq" id="WP_129886484.1">
    <property type="nucleotide sequence ID" value="NZ_CP035758.1"/>
</dbReference>
<dbReference type="EMBL" id="CP035758">
    <property type="protein sequence ID" value="QBD75887.1"/>
    <property type="molecule type" value="Genomic_DNA"/>
</dbReference>
<evidence type="ECO:0000313" key="6">
    <source>
        <dbReference type="Proteomes" id="UP000290365"/>
    </source>
</evidence>
<dbReference type="SUPFAM" id="SSF52540">
    <property type="entry name" value="P-loop containing nucleoside triphosphate hydrolases"/>
    <property type="match status" value="1"/>
</dbReference>
<reference evidence="5 6" key="1">
    <citation type="submission" date="2019-01" db="EMBL/GenBank/DDBJ databases">
        <title>Ktedonosporobacter rubrisoli SCAWS-G2.</title>
        <authorList>
            <person name="Huang Y."/>
            <person name="Yan B."/>
        </authorList>
    </citation>
    <scope>NUCLEOTIDE SEQUENCE [LARGE SCALE GENOMIC DNA]</scope>
    <source>
        <strain evidence="5 6">SCAWS-G2</strain>
    </source>
</reference>
<keyword evidence="3" id="KW-0804">Transcription</keyword>
<dbReference type="InterPro" id="IPR016032">
    <property type="entry name" value="Sig_transdc_resp-reg_C-effctor"/>
</dbReference>
<evidence type="ECO:0000256" key="3">
    <source>
        <dbReference type="ARBA" id="ARBA00023163"/>
    </source>
</evidence>
<dbReference type="PRINTS" id="PR00038">
    <property type="entry name" value="HTHLUXR"/>
</dbReference>
<keyword evidence="2" id="KW-0238">DNA-binding</keyword>
<keyword evidence="6" id="KW-1185">Reference proteome</keyword>
<name>A0A4P6JKZ9_KTERU</name>
<dbReference type="Proteomes" id="UP000290365">
    <property type="component" value="Chromosome"/>
</dbReference>
<accession>A0A4P6JKZ9</accession>
<dbReference type="AlphaFoldDB" id="A0A4P6JKZ9"/>
<dbReference type="SMART" id="SM00382">
    <property type="entry name" value="AAA"/>
    <property type="match status" value="1"/>
</dbReference>
<dbReference type="PROSITE" id="PS50043">
    <property type="entry name" value="HTH_LUXR_2"/>
    <property type="match status" value="1"/>
</dbReference>
<dbReference type="GO" id="GO:0003677">
    <property type="term" value="F:DNA binding"/>
    <property type="evidence" value="ECO:0007669"/>
    <property type="project" value="UniProtKB-KW"/>
</dbReference>
<evidence type="ECO:0000313" key="5">
    <source>
        <dbReference type="EMBL" id="QBD75887.1"/>
    </source>
</evidence>
<evidence type="ECO:0000256" key="1">
    <source>
        <dbReference type="ARBA" id="ARBA00023015"/>
    </source>
</evidence>
<evidence type="ECO:0000256" key="2">
    <source>
        <dbReference type="ARBA" id="ARBA00023125"/>
    </source>
</evidence>
<dbReference type="InterPro" id="IPR036388">
    <property type="entry name" value="WH-like_DNA-bd_sf"/>
</dbReference>
<dbReference type="PANTHER" id="PTHR44688">
    <property type="entry name" value="DNA-BINDING TRANSCRIPTIONAL ACTIVATOR DEVR_DOSR"/>
    <property type="match status" value="1"/>
</dbReference>
<dbReference type="Pfam" id="PF17874">
    <property type="entry name" value="TPR_MalT"/>
    <property type="match status" value="1"/>
</dbReference>
<proteinExistence type="predicted"/>
<dbReference type="InterPro" id="IPR059106">
    <property type="entry name" value="WHD_MalT"/>
</dbReference>
<sequence length="1062" mass="120195">MPRLPLYALVWSDEQAHYELFTREHLDQRFARRDEPQWLAWLDTHPSFAFHGAAGSLNVYREKRARGGTYWYAYFTAEQRTRKRYLGQTGKLTFARLEEVASELRGEAFKPARAPKLAQKLHNAADQQGKPDKSEQMVASMQLAFSRLTPPLLPSSLVVRERLLERLDTGLSHRLTLISAPAGAGKTTLLSLWATRVTFPLAWLSLDVLDNEPQHFWVSVLSALRSCHPGFGEVVLAMLRSPQPPPLGSILEGLLQALSKLAGPIVLLLDDYHVIEEQSIHASLLSLLEHLPGHVHLMLSSRVDPPLALSRWRVRGQLLELRGADLRFRQEEAANFLTQAMALSLPQEEMAQLARRTEGWIAGLQLAALALRQHGDHSAFVKGFTGGHRHVLDYVQEEILAGLPANLQELLLQSAILNRLSASLCQAVTGESESQALLEQAERANLFLVPLDEERRWYRMHELFREALQARLRATRPELWSQLHRRAARWYEEHGELRAAISHALQAADFFWAASLMERVAEQLWLSGESQTLYKWVMLLPATVLHRHARFVLTAALYVLVAAASLEEAQFVSARAQMEEMIERVERVLHLEEGQAAPASLAASELVLLQQRLQLLRLGSQVIRENGQYDREQYRLIDKRMQHLDQAEDEAIWQMIPLSVKYILQQTLEAGGASLVPLFLEAKQRFRLSSNRFVPTKVMQWLTGSYLRAGKLHLAYQECEDALNLIAQTHGPALLSGYLACLADYFTCWQANILYYWNRLEEARNILRGLLRNAQSWRRFDLQISGYVLLIEVELAARNFSAAQQLLQQLEELLRDREISLYRSIFSQVQVKYWLAVGELDKATSWAACTAFSPEDWNPERTGEILALVRVQLAQQEFQAALASLEQFSTQLDRPEDMATTMAFLALDVVALQQVGKREQACDKLRRLLTLAEPEGYIRIFLESGAAMRDALQHGGEHSSAAFVSLLLAAFDKEAQATAQTTSAQALAQIDIMGRARLIEPLTIQEQRILRLLMAGCSNQDVASTLVISLNTVKTHLKHLYSKLNVHNRTQASALARQLRLL</sequence>
<dbReference type="Gene3D" id="1.25.40.10">
    <property type="entry name" value="Tetratricopeptide repeat domain"/>
    <property type="match status" value="1"/>
</dbReference>
<dbReference type="Pfam" id="PF25873">
    <property type="entry name" value="WHD_MalT"/>
    <property type="match status" value="1"/>
</dbReference>
<dbReference type="PROSITE" id="PS00622">
    <property type="entry name" value="HTH_LUXR_1"/>
    <property type="match status" value="1"/>
</dbReference>
<dbReference type="SMART" id="SM00421">
    <property type="entry name" value="HTH_LUXR"/>
    <property type="match status" value="1"/>
</dbReference>
<evidence type="ECO:0000259" key="4">
    <source>
        <dbReference type="PROSITE" id="PS50043"/>
    </source>
</evidence>
<dbReference type="SUPFAM" id="SSF46894">
    <property type="entry name" value="C-terminal effector domain of the bipartite response regulators"/>
    <property type="match status" value="1"/>
</dbReference>
<dbReference type="Pfam" id="PF00196">
    <property type="entry name" value="GerE"/>
    <property type="match status" value="1"/>
</dbReference>